<protein>
    <submittedName>
        <fullName evidence="3">Type IX secretion system outer membrane channel protein PorV</fullName>
    </submittedName>
</protein>
<proteinExistence type="predicted"/>
<reference evidence="3" key="1">
    <citation type="submission" date="2022-09" db="EMBL/GenBank/DDBJ databases">
        <title>Aureispira anguillicida sp. nov., isolated from Leptocephalus of Japanese eel Anguilla japonica.</title>
        <authorList>
            <person name="Yuasa K."/>
            <person name="Mekata T."/>
            <person name="Ikunari K."/>
        </authorList>
    </citation>
    <scope>NUCLEOTIDE SEQUENCE</scope>
    <source>
        <strain evidence="3">EL160426</strain>
    </source>
</reference>
<dbReference type="Gene3D" id="2.40.160.60">
    <property type="entry name" value="Outer membrane protein transport protein (OMPP1/FadL/TodX)"/>
    <property type="match status" value="1"/>
</dbReference>
<dbReference type="InterPro" id="IPR047799">
    <property type="entry name" value="T9SS_OM_PorV"/>
</dbReference>
<dbReference type="InterPro" id="IPR045741">
    <property type="entry name" value="PorV"/>
</dbReference>
<accession>A0A915YKP8</accession>
<gene>
    <name evidence="3" type="ORF">AsAng_0056470</name>
</gene>
<evidence type="ECO:0000256" key="1">
    <source>
        <dbReference type="SAM" id="SignalP"/>
    </source>
</evidence>
<keyword evidence="1" id="KW-0732">Signal</keyword>
<name>A0A915YKP8_9BACT</name>
<keyword evidence="4" id="KW-1185">Reference proteome</keyword>
<evidence type="ECO:0000259" key="2">
    <source>
        <dbReference type="Pfam" id="PF19572"/>
    </source>
</evidence>
<dbReference type="EMBL" id="AP026867">
    <property type="protein sequence ID" value="BDS14865.1"/>
    <property type="molecule type" value="Genomic_DNA"/>
</dbReference>
<dbReference type="NCBIfam" id="NF033709">
    <property type="entry name" value="PorV_fam"/>
    <property type="match status" value="1"/>
</dbReference>
<dbReference type="Proteomes" id="UP001060919">
    <property type="component" value="Chromosome"/>
</dbReference>
<dbReference type="KEGG" id="aup:AsAng_0056470"/>
<feature type="chain" id="PRO_5036964986" evidence="1">
    <location>
        <begin position="27"/>
        <end position="445"/>
    </location>
</feature>
<sequence length="445" mass="49589">MTNNIFYMKMTILRSCLILIATLTLSQTKTIAQGSIDCPFNGASADGSDCNNTIITAVPFLRIVPDARFGGMGDVGIAMPSDPNSMHFNASNLTFAPKDFSISATFTPWLRALGLNDVFLAYLSAYKHVDYFQTIGVSLRFFSLGQIQYTDDQGNPLQTVRPNEFELAFAYARKLGKDFSVGFTPKYIFSNLGTGAVSGGQTMTPAHGFATDLSFTFRKELQIGKKREDLKDRKNAIFSAGLVFSNIGTKISYTQSANRDYIPANLGLGFSFEYQFDKHNSIVVGLDINKLLVPTPVRKLQYDEDGEIIKDSNGDPVINPDYDANNDDVADYKQQSVPASIFSSFGDAPGGAGEEFSELMWSVGLEYWYNKQFAVRFGHYNEHKFKGNRKFFTVGLGIRYKIFNINFSYLIPSQAGQRNPLDNTLRFSIMFDFGKAPDKKKGKKR</sequence>
<dbReference type="AlphaFoldDB" id="A0A915YKP8"/>
<organism evidence="3 4">
    <name type="scientific">Aureispira anguillae</name>
    <dbReference type="NCBI Taxonomy" id="2864201"/>
    <lineage>
        <taxon>Bacteria</taxon>
        <taxon>Pseudomonadati</taxon>
        <taxon>Bacteroidota</taxon>
        <taxon>Saprospiria</taxon>
        <taxon>Saprospirales</taxon>
        <taxon>Saprospiraceae</taxon>
        <taxon>Aureispira</taxon>
    </lineage>
</organism>
<feature type="domain" description="Type IX secretion system protein PorV" evidence="2">
    <location>
        <begin position="51"/>
        <end position="297"/>
    </location>
</feature>
<dbReference type="Pfam" id="PF19572">
    <property type="entry name" value="PorV"/>
    <property type="match status" value="1"/>
</dbReference>
<feature type="signal peptide" evidence="1">
    <location>
        <begin position="1"/>
        <end position="26"/>
    </location>
</feature>
<dbReference type="RefSeq" id="WP_264790068.1">
    <property type="nucleotide sequence ID" value="NZ_AP026867.1"/>
</dbReference>
<dbReference type="NCBIfam" id="NF033710">
    <property type="entry name" value="T9SS_OM_PorV"/>
    <property type="match status" value="1"/>
</dbReference>
<evidence type="ECO:0000313" key="3">
    <source>
        <dbReference type="EMBL" id="BDS14865.1"/>
    </source>
</evidence>
<evidence type="ECO:0000313" key="4">
    <source>
        <dbReference type="Proteomes" id="UP001060919"/>
    </source>
</evidence>